<dbReference type="AlphaFoldDB" id="A0A317T6W0"/>
<gene>
    <name evidence="1" type="ORF">CR164_04945</name>
</gene>
<evidence type="ECO:0000313" key="2">
    <source>
        <dbReference type="Proteomes" id="UP000246278"/>
    </source>
</evidence>
<protein>
    <recommendedName>
        <fullName evidence="3">Glycosyltransferase 2-like domain-containing protein</fullName>
    </recommendedName>
</protein>
<dbReference type="EMBL" id="PDNZ01000003">
    <property type="protein sequence ID" value="PWW82354.1"/>
    <property type="molecule type" value="Genomic_DNA"/>
</dbReference>
<dbReference type="Gene3D" id="3.90.550.10">
    <property type="entry name" value="Spore Coat Polysaccharide Biosynthesis Protein SpsA, Chain A"/>
    <property type="match status" value="1"/>
</dbReference>
<dbReference type="RefSeq" id="WP_110022827.1">
    <property type="nucleotide sequence ID" value="NZ_PDNZ01000003.1"/>
</dbReference>
<sequence>MTDPKIIGILLVKDEDIFIESVVLNILEFCDEVFIAENYSHDRTFTILSELAEKYNKIRLARVSHPKESHEFIEEFAGTNTWVFGVDGDEIYDPAGLSKMRKLLHDGSFSEYWCIYGNVLNCKSIDITKGIAEGYLAPPSRSMTKLYNFSMVESWTDCPQRLHWGTLRFNNQVSDNPPRHRLYETLEWEQSYFRCLHAAFMQRSSLDINPKHPSRLNPSEILKLRSAHADKSYLKYFFRRVRAELGFDYKHKKYRSGPLVQKNITRFFEPLTTQ</sequence>
<accession>A0A317T6W0</accession>
<evidence type="ECO:0000313" key="1">
    <source>
        <dbReference type="EMBL" id="PWW82354.1"/>
    </source>
</evidence>
<comment type="caution">
    <text evidence="1">The sequence shown here is derived from an EMBL/GenBank/DDBJ whole genome shotgun (WGS) entry which is preliminary data.</text>
</comment>
<organism evidence="1 2">
    <name type="scientific">Prosthecochloris marina</name>
    <dbReference type="NCBI Taxonomy" id="2017681"/>
    <lineage>
        <taxon>Bacteria</taxon>
        <taxon>Pseudomonadati</taxon>
        <taxon>Chlorobiota</taxon>
        <taxon>Chlorobiia</taxon>
        <taxon>Chlorobiales</taxon>
        <taxon>Chlorobiaceae</taxon>
        <taxon>Prosthecochloris</taxon>
    </lineage>
</organism>
<dbReference type="SUPFAM" id="SSF53448">
    <property type="entry name" value="Nucleotide-diphospho-sugar transferases"/>
    <property type="match status" value="1"/>
</dbReference>
<reference evidence="2" key="1">
    <citation type="submission" date="2017-10" db="EMBL/GenBank/DDBJ databases">
        <authorList>
            <person name="Gaisin V.A."/>
            <person name="Rysina M.S."/>
            <person name="Grouzdev D.S."/>
        </authorList>
    </citation>
    <scope>NUCLEOTIDE SEQUENCE [LARGE SCALE GENOMIC DNA]</scope>
    <source>
        <strain evidence="2">V1</strain>
    </source>
</reference>
<dbReference type="Proteomes" id="UP000246278">
    <property type="component" value="Unassembled WGS sequence"/>
</dbReference>
<evidence type="ECO:0008006" key="3">
    <source>
        <dbReference type="Google" id="ProtNLM"/>
    </source>
</evidence>
<dbReference type="OrthoDB" id="597585at2"/>
<name>A0A317T6W0_9CHLB</name>
<proteinExistence type="predicted"/>
<keyword evidence="2" id="KW-1185">Reference proteome</keyword>
<dbReference type="InterPro" id="IPR029044">
    <property type="entry name" value="Nucleotide-diphossugar_trans"/>
</dbReference>